<sequence>MRADGRYPLDKLPVTLTFPSTPGFCIASNTFSSVSAHAQLSQTTPHANKPSCGFLRIIGSSQLQMSFQQTNLVPLESLCVKTGQIVQQLTVTVNVLKQDGSVFGLQMSAACAAIQHLGIPIRCIPASSEFSLQEEYVCDYLEEERGESVLQSVVDGSGQLLFFSQEGKVSGNKLMECLLNVNLQKGSGKLLEETVKTELEKRRIDNREEYSGGPSKCFFELGRRMKFII</sequence>
<dbReference type="InterPro" id="IPR050590">
    <property type="entry name" value="Exosome_comp_Rrp42_subfam"/>
</dbReference>
<evidence type="ECO:0000313" key="6">
    <source>
        <dbReference type="EMBL" id="CAL5979017.1"/>
    </source>
</evidence>
<accession>A0AA86QA32</accession>
<evidence type="ECO:0000256" key="4">
    <source>
        <dbReference type="ARBA" id="ARBA00022490"/>
    </source>
</evidence>
<evidence type="ECO:0000313" key="5">
    <source>
        <dbReference type="EMBL" id="CAI9955334.1"/>
    </source>
</evidence>
<dbReference type="PANTHER" id="PTHR11097:SF14">
    <property type="entry name" value="EXOSOME COMPLEX COMPONENT RRP45"/>
    <property type="match status" value="1"/>
</dbReference>
<dbReference type="GO" id="GO:0000176">
    <property type="term" value="C:nuclear exosome (RNase complex)"/>
    <property type="evidence" value="ECO:0007669"/>
    <property type="project" value="TreeGrafter"/>
</dbReference>
<comment type="caution">
    <text evidence="5">The sequence shown here is derived from an EMBL/GenBank/DDBJ whole genome shotgun (WGS) entry which is preliminary data.</text>
</comment>
<proteinExistence type="inferred from homology"/>
<dbReference type="EMBL" id="CAXDID020000010">
    <property type="protein sequence ID" value="CAL5979017.1"/>
    <property type="molecule type" value="Genomic_DNA"/>
</dbReference>
<evidence type="ECO:0000256" key="2">
    <source>
        <dbReference type="ARBA" id="ARBA00004496"/>
    </source>
</evidence>
<dbReference type="GO" id="GO:0000177">
    <property type="term" value="C:cytoplasmic exosome (RNase complex)"/>
    <property type="evidence" value="ECO:0007669"/>
    <property type="project" value="TreeGrafter"/>
</dbReference>
<dbReference type="GO" id="GO:0034473">
    <property type="term" value="P:U1 snRNA 3'-end processing"/>
    <property type="evidence" value="ECO:0007669"/>
    <property type="project" value="TreeGrafter"/>
</dbReference>
<dbReference type="SUPFAM" id="SSF54211">
    <property type="entry name" value="Ribosomal protein S5 domain 2-like"/>
    <property type="match status" value="1"/>
</dbReference>
<dbReference type="AlphaFoldDB" id="A0AA86QA32"/>
<reference evidence="6 7" key="2">
    <citation type="submission" date="2024-07" db="EMBL/GenBank/DDBJ databases">
        <authorList>
            <person name="Akdeniz Z."/>
        </authorList>
    </citation>
    <scope>NUCLEOTIDE SEQUENCE [LARGE SCALE GENOMIC DNA]</scope>
</reference>
<evidence type="ECO:0000313" key="7">
    <source>
        <dbReference type="Proteomes" id="UP001642409"/>
    </source>
</evidence>
<dbReference type="GO" id="GO:0071038">
    <property type="term" value="P:TRAMP-dependent tRNA surveillance pathway"/>
    <property type="evidence" value="ECO:0007669"/>
    <property type="project" value="TreeGrafter"/>
</dbReference>
<dbReference type="InterPro" id="IPR027408">
    <property type="entry name" value="PNPase/RNase_PH_dom_sf"/>
</dbReference>
<dbReference type="PANTHER" id="PTHR11097">
    <property type="entry name" value="EXOSOME COMPLEX EXONUCLEASE RIBOSOMAL RNA PROCESSING PROTEIN"/>
    <property type="match status" value="1"/>
</dbReference>
<dbReference type="GO" id="GO:0071035">
    <property type="term" value="P:nuclear polyadenylation-dependent rRNA catabolic process"/>
    <property type="evidence" value="ECO:0007669"/>
    <property type="project" value="TreeGrafter"/>
</dbReference>
<evidence type="ECO:0000256" key="1">
    <source>
        <dbReference type="ARBA" id="ARBA00004123"/>
    </source>
</evidence>
<gene>
    <name evidence="5" type="ORF">HINF_LOCUS42979</name>
    <name evidence="6" type="ORF">HINF_LOCUS5164</name>
</gene>
<dbReference type="GO" id="GO:0000467">
    <property type="term" value="P:exonucleolytic trimming to generate mature 3'-end of 5.8S rRNA from tricistronic rRNA transcript (SSU-rRNA, 5.8S rRNA, LSU-rRNA)"/>
    <property type="evidence" value="ECO:0007669"/>
    <property type="project" value="TreeGrafter"/>
</dbReference>
<dbReference type="Proteomes" id="UP001642409">
    <property type="component" value="Unassembled WGS sequence"/>
</dbReference>
<reference evidence="5" key="1">
    <citation type="submission" date="2023-06" db="EMBL/GenBank/DDBJ databases">
        <authorList>
            <person name="Kurt Z."/>
        </authorList>
    </citation>
    <scope>NUCLEOTIDE SEQUENCE</scope>
</reference>
<dbReference type="InterPro" id="IPR020568">
    <property type="entry name" value="Ribosomal_Su5_D2-typ_SF"/>
</dbReference>
<dbReference type="EMBL" id="CATOUU010000865">
    <property type="protein sequence ID" value="CAI9955334.1"/>
    <property type="molecule type" value="Genomic_DNA"/>
</dbReference>
<dbReference type="GO" id="GO:0016075">
    <property type="term" value="P:rRNA catabolic process"/>
    <property type="evidence" value="ECO:0007669"/>
    <property type="project" value="TreeGrafter"/>
</dbReference>
<comment type="subcellular location">
    <subcellularLocation>
        <location evidence="2">Cytoplasm</location>
    </subcellularLocation>
    <subcellularLocation>
        <location evidence="1">Nucleus</location>
    </subcellularLocation>
</comment>
<dbReference type="GO" id="GO:0034476">
    <property type="term" value="P:U5 snRNA 3'-end processing"/>
    <property type="evidence" value="ECO:0007669"/>
    <property type="project" value="TreeGrafter"/>
</dbReference>
<protein>
    <submittedName>
        <fullName evidence="5">3' exoribonuclease family protein</fullName>
    </submittedName>
    <submittedName>
        <fullName evidence="6">3'_exoribonuclease family protein</fullName>
    </submittedName>
</protein>
<keyword evidence="7" id="KW-1185">Reference proteome</keyword>
<dbReference type="Gene3D" id="3.30.230.70">
    <property type="entry name" value="GHMP Kinase, N-terminal domain"/>
    <property type="match status" value="1"/>
</dbReference>
<name>A0AA86QA32_9EUKA</name>
<dbReference type="GO" id="GO:0071028">
    <property type="term" value="P:nuclear mRNA surveillance"/>
    <property type="evidence" value="ECO:0007669"/>
    <property type="project" value="TreeGrafter"/>
</dbReference>
<evidence type="ECO:0000256" key="3">
    <source>
        <dbReference type="ARBA" id="ARBA00006678"/>
    </source>
</evidence>
<organism evidence="5">
    <name type="scientific">Hexamita inflata</name>
    <dbReference type="NCBI Taxonomy" id="28002"/>
    <lineage>
        <taxon>Eukaryota</taxon>
        <taxon>Metamonada</taxon>
        <taxon>Diplomonadida</taxon>
        <taxon>Hexamitidae</taxon>
        <taxon>Hexamitinae</taxon>
        <taxon>Hexamita</taxon>
    </lineage>
</organism>
<dbReference type="GO" id="GO:0035925">
    <property type="term" value="F:mRNA 3'-UTR AU-rich region binding"/>
    <property type="evidence" value="ECO:0007669"/>
    <property type="project" value="TreeGrafter"/>
</dbReference>
<comment type="similarity">
    <text evidence="3">Belongs to the RNase PH family.</text>
</comment>
<dbReference type="GO" id="GO:0034475">
    <property type="term" value="P:U4 snRNA 3'-end processing"/>
    <property type="evidence" value="ECO:0007669"/>
    <property type="project" value="TreeGrafter"/>
</dbReference>
<keyword evidence="4" id="KW-0963">Cytoplasm</keyword>